<protein>
    <submittedName>
        <fullName evidence="3">Uncharacterized protein</fullName>
    </submittedName>
</protein>
<evidence type="ECO:0000313" key="4">
    <source>
        <dbReference type="Proteomes" id="UP001530377"/>
    </source>
</evidence>
<reference evidence="3 4" key="1">
    <citation type="submission" date="2024-10" db="EMBL/GenBank/DDBJ databases">
        <title>Updated reference genomes for cyclostephanoid diatoms.</title>
        <authorList>
            <person name="Roberts W.R."/>
            <person name="Alverson A.J."/>
        </authorList>
    </citation>
    <scope>NUCLEOTIDE SEQUENCE [LARGE SCALE GENOMIC DNA]</scope>
    <source>
        <strain evidence="3 4">AJA228-03</strain>
    </source>
</reference>
<comment type="caution">
    <text evidence="3">The sequence shown here is derived from an EMBL/GenBank/DDBJ whole genome shotgun (WGS) entry which is preliminary data.</text>
</comment>
<feature type="compositionally biased region" description="Gly residues" evidence="1">
    <location>
        <begin position="49"/>
        <end position="59"/>
    </location>
</feature>
<dbReference type="Proteomes" id="UP001530377">
    <property type="component" value="Unassembled WGS sequence"/>
</dbReference>
<feature type="chain" id="PRO_5044876108" evidence="2">
    <location>
        <begin position="22"/>
        <end position="194"/>
    </location>
</feature>
<dbReference type="AlphaFoldDB" id="A0ABD3RKB5"/>
<feature type="signal peptide" evidence="2">
    <location>
        <begin position="1"/>
        <end position="21"/>
    </location>
</feature>
<keyword evidence="4" id="KW-1185">Reference proteome</keyword>
<evidence type="ECO:0000313" key="3">
    <source>
        <dbReference type="EMBL" id="KAL3810971.1"/>
    </source>
</evidence>
<evidence type="ECO:0000256" key="1">
    <source>
        <dbReference type="SAM" id="MobiDB-lite"/>
    </source>
</evidence>
<sequence length="194" mass="21937">MRSATLIFLLAPALFIDSSSATSTTTIRGDDRLYADALEELEREMTRMGHGGGGDGVGGVPRMVDGRDDDCGGGGSRPSRSTTDDAHAAYRSHRPWKGGRIEELEGMRRRASEALADRHIDGTREVLDERDLSSLSRWMAALDGKMRSETEEWYLERVEYHERGLIDKFERRKHKHAEEGFGRRRRMGDDKIEL</sequence>
<feature type="region of interest" description="Disordered" evidence="1">
    <location>
        <begin position="47"/>
        <end position="92"/>
    </location>
</feature>
<keyword evidence="2" id="KW-0732">Signal</keyword>
<organism evidence="3 4">
    <name type="scientific">Cyclostephanos tholiformis</name>
    <dbReference type="NCBI Taxonomy" id="382380"/>
    <lineage>
        <taxon>Eukaryota</taxon>
        <taxon>Sar</taxon>
        <taxon>Stramenopiles</taxon>
        <taxon>Ochrophyta</taxon>
        <taxon>Bacillariophyta</taxon>
        <taxon>Coscinodiscophyceae</taxon>
        <taxon>Thalassiosirophycidae</taxon>
        <taxon>Stephanodiscales</taxon>
        <taxon>Stephanodiscaceae</taxon>
        <taxon>Cyclostephanos</taxon>
    </lineage>
</organism>
<evidence type="ECO:0000256" key="2">
    <source>
        <dbReference type="SAM" id="SignalP"/>
    </source>
</evidence>
<accession>A0ABD3RKB5</accession>
<dbReference type="EMBL" id="JALLPB020000290">
    <property type="protein sequence ID" value="KAL3810971.1"/>
    <property type="molecule type" value="Genomic_DNA"/>
</dbReference>
<gene>
    <name evidence="3" type="ORF">ACHAXA_005387</name>
</gene>
<proteinExistence type="predicted"/>
<feature type="region of interest" description="Disordered" evidence="1">
    <location>
        <begin position="175"/>
        <end position="194"/>
    </location>
</feature>
<name>A0ABD3RKB5_9STRA</name>